<accession>A0A7C0U2S7</accession>
<feature type="repeat" description="TPR" evidence="3">
    <location>
        <begin position="200"/>
        <end position="233"/>
    </location>
</feature>
<dbReference type="PROSITE" id="PS50005">
    <property type="entry name" value="TPR"/>
    <property type="match status" value="6"/>
</dbReference>
<evidence type="ECO:0000256" key="1">
    <source>
        <dbReference type="ARBA" id="ARBA00022737"/>
    </source>
</evidence>
<dbReference type="Pfam" id="PF13374">
    <property type="entry name" value="TPR_10"/>
    <property type="match status" value="1"/>
</dbReference>
<feature type="repeat" description="TPR" evidence="3">
    <location>
        <begin position="132"/>
        <end position="165"/>
    </location>
</feature>
<reference evidence="4" key="1">
    <citation type="journal article" date="2020" name="mSystems">
        <title>Genome- and Community-Level Interaction Insights into Carbon Utilization and Element Cycling Functions of Hydrothermarchaeota in Hydrothermal Sediment.</title>
        <authorList>
            <person name="Zhou Z."/>
            <person name="Liu Y."/>
            <person name="Xu W."/>
            <person name="Pan J."/>
            <person name="Luo Z.H."/>
            <person name="Li M."/>
        </authorList>
    </citation>
    <scope>NUCLEOTIDE SEQUENCE [LARGE SCALE GENOMIC DNA]</scope>
    <source>
        <strain evidence="4">HyVt-233</strain>
    </source>
</reference>
<dbReference type="SMART" id="SM00028">
    <property type="entry name" value="TPR"/>
    <property type="match status" value="6"/>
</dbReference>
<feature type="repeat" description="TPR" evidence="3">
    <location>
        <begin position="28"/>
        <end position="61"/>
    </location>
</feature>
<dbReference type="PROSITE" id="PS50293">
    <property type="entry name" value="TPR_REGION"/>
    <property type="match status" value="1"/>
</dbReference>
<feature type="repeat" description="TPR" evidence="3">
    <location>
        <begin position="96"/>
        <end position="129"/>
    </location>
</feature>
<keyword evidence="1" id="KW-0677">Repeat</keyword>
<dbReference type="SMART" id="SM00671">
    <property type="entry name" value="SEL1"/>
    <property type="match status" value="4"/>
</dbReference>
<dbReference type="InterPro" id="IPR019734">
    <property type="entry name" value="TPR_rpt"/>
</dbReference>
<comment type="caution">
    <text evidence="4">The sequence shown here is derived from an EMBL/GenBank/DDBJ whole genome shotgun (WGS) entry which is preliminary data.</text>
</comment>
<protein>
    <submittedName>
        <fullName evidence="4">Tetratricopeptide repeat protein</fullName>
    </submittedName>
</protein>
<organism evidence="4">
    <name type="scientific">Desulfofervidus auxilii</name>
    <dbReference type="NCBI Taxonomy" id="1621989"/>
    <lineage>
        <taxon>Bacteria</taxon>
        <taxon>Pseudomonadati</taxon>
        <taxon>Thermodesulfobacteriota</taxon>
        <taxon>Candidatus Desulfofervidia</taxon>
        <taxon>Candidatus Desulfofervidales</taxon>
        <taxon>Candidatus Desulfofervidaceae</taxon>
        <taxon>Candidatus Desulfofervidus</taxon>
    </lineage>
</organism>
<proteinExistence type="predicted"/>
<dbReference type="PANTHER" id="PTHR45586:SF1">
    <property type="entry name" value="LIPOPOLYSACCHARIDE ASSEMBLY PROTEIN B"/>
    <property type="match status" value="1"/>
</dbReference>
<dbReference type="SUPFAM" id="SSF48452">
    <property type="entry name" value="TPR-like"/>
    <property type="match status" value="1"/>
</dbReference>
<dbReference type="PANTHER" id="PTHR45586">
    <property type="entry name" value="TPR REPEAT-CONTAINING PROTEIN PA4667"/>
    <property type="match status" value="1"/>
</dbReference>
<dbReference type="Proteomes" id="UP000886289">
    <property type="component" value="Unassembled WGS sequence"/>
</dbReference>
<evidence type="ECO:0000256" key="3">
    <source>
        <dbReference type="PROSITE-ProRule" id="PRU00339"/>
    </source>
</evidence>
<dbReference type="AlphaFoldDB" id="A0A7C0U2S7"/>
<feature type="repeat" description="TPR" evidence="3">
    <location>
        <begin position="62"/>
        <end position="95"/>
    </location>
</feature>
<name>A0A7C0U2S7_DESA2</name>
<gene>
    <name evidence="4" type="ORF">ENG63_06025</name>
</gene>
<dbReference type="EMBL" id="DRBS01000233">
    <property type="protein sequence ID" value="HDD44399.1"/>
    <property type="molecule type" value="Genomic_DNA"/>
</dbReference>
<dbReference type="Pfam" id="PF13414">
    <property type="entry name" value="TPR_11"/>
    <property type="match status" value="2"/>
</dbReference>
<dbReference type="InterPro" id="IPR051012">
    <property type="entry name" value="CellSynth/LPSAsmb/PSIAsmb"/>
</dbReference>
<dbReference type="Pfam" id="PF00515">
    <property type="entry name" value="TPR_1"/>
    <property type="match status" value="1"/>
</dbReference>
<sequence>MMKWLIYSLIFLLINCANIQPKNKHDNAQIHYRLGSSYLREGKYALALKELLKAVKLDHKNPDIHLALGLAYMARGDLNLAEKEFKKILGLDKNYAAAYNNLGLLYLRKKKFKIAESYFKKALAIPTYPTPEAAYTNLGSCYLLQKDFSKARKNFILALELNHHYLPAYLGLARTWEEEGKYERAIAVYAEGITYLPDAPTLYFRMGLLYLKIGKIEQAKKQFEKVVQIDNGPLKKRAINILENLS</sequence>
<feature type="repeat" description="TPR" evidence="3">
    <location>
        <begin position="166"/>
        <end position="199"/>
    </location>
</feature>
<dbReference type="Gene3D" id="1.25.40.10">
    <property type="entry name" value="Tetratricopeptide repeat domain"/>
    <property type="match status" value="2"/>
</dbReference>
<evidence type="ECO:0000256" key="2">
    <source>
        <dbReference type="ARBA" id="ARBA00022803"/>
    </source>
</evidence>
<dbReference type="InterPro" id="IPR006597">
    <property type="entry name" value="Sel1-like"/>
</dbReference>
<keyword evidence="2 3" id="KW-0802">TPR repeat</keyword>
<dbReference type="InterPro" id="IPR011990">
    <property type="entry name" value="TPR-like_helical_dom_sf"/>
</dbReference>
<evidence type="ECO:0000313" key="4">
    <source>
        <dbReference type="EMBL" id="HDD44399.1"/>
    </source>
</evidence>